<dbReference type="PROSITE" id="PS50977">
    <property type="entry name" value="HTH_TETR_2"/>
    <property type="match status" value="1"/>
</dbReference>
<dbReference type="SUPFAM" id="SSF46689">
    <property type="entry name" value="Homeodomain-like"/>
    <property type="match status" value="1"/>
</dbReference>
<name>A0A645IIB6_9ZZZZ</name>
<evidence type="ECO:0000313" key="3">
    <source>
        <dbReference type="EMBL" id="MPN48054.1"/>
    </source>
</evidence>
<evidence type="ECO:0000259" key="2">
    <source>
        <dbReference type="PROSITE" id="PS50977"/>
    </source>
</evidence>
<dbReference type="AlphaFoldDB" id="A0A645IIB6"/>
<dbReference type="PANTHER" id="PTHR43479:SF7">
    <property type="entry name" value="TETR-FAMILY TRANSCRIPTIONAL REGULATOR"/>
    <property type="match status" value="1"/>
</dbReference>
<keyword evidence="1" id="KW-0238">DNA-binding</keyword>
<evidence type="ECO:0000256" key="1">
    <source>
        <dbReference type="ARBA" id="ARBA00023125"/>
    </source>
</evidence>
<dbReference type="PANTHER" id="PTHR43479">
    <property type="entry name" value="ACREF/ENVCD OPERON REPRESSOR-RELATED"/>
    <property type="match status" value="1"/>
</dbReference>
<gene>
    <name evidence="3" type="ORF">SDC9_195658</name>
</gene>
<dbReference type="GO" id="GO:0003677">
    <property type="term" value="F:DNA binding"/>
    <property type="evidence" value="ECO:0007669"/>
    <property type="project" value="UniProtKB-KW"/>
</dbReference>
<proteinExistence type="predicted"/>
<dbReference type="InterPro" id="IPR050624">
    <property type="entry name" value="HTH-type_Tx_Regulator"/>
</dbReference>
<dbReference type="Gene3D" id="1.10.357.10">
    <property type="entry name" value="Tetracycline Repressor, domain 2"/>
    <property type="match status" value="1"/>
</dbReference>
<accession>A0A645IIB6</accession>
<protein>
    <recommendedName>
        <fullName evidence="2">HTH tetR-type domain-containing protein</fullName>
    </recommendedName>
</protein>
<dbReference type="InterPro" id="IPR009057">
    <property type="entry name" value="Homeodomain-like_sf"/>
</dbReference>
<dbReference type="InterPro" id="IPR001647">
    <property type="entry name" value="HTH_TetR"/>
</dbReference>
<feature type="domain" description="HTH tetR-type" evidence="2">
    <location>
        <begin position="9"/>
        <end position="69"/>
    </location>
</feature>
<comment type="caution">
    <text evidence="3">The sequence shown here is derived from an EMBL/GenBank/DDBJ whole genome shotgun (WGS) entry which is preliminary data.</text>
</comment>
<dbReference type="EMBL" id="VSSQ01110019">
    <property type="protein sequence ID" value="MPN48054.1"/>
    <property type="molecule type" value="Genomic_DNA"/>
</dbReference>
<sequence>MEKMDRRVKYTKNMLKDALVQLLQKQHISSISVKALCELADINRSTFYSHYADPHDLLHQLEKEVVANVRQYLDQQDYQNTRPISQQVMTNILEYAKQNAGLFEALLSENSDYAVQEDIIGLSQIVSSQYNLELDATTKAYIQCFGTAGCISVIQKWLRDGTVESASSISDFIIQITQNGIASFESLEMTE</sequence>
<dbReference type="Pfam" id="PF14278">
    <property type="entry name" value="TetR_C_8"/>
    <property type="match status" value="1"/>
</dbReference>
<reference evidence="3" key="1">
    <citation type="submission" date="2019-08" db="EMBL/GenBank/DDBJ databases">
        <authorList>
            <person name="Kucharzyk K."/>
            <person name="Murdoch R.W."/>
            <person name="Higgins S."/>
            <person name="Loffler F."/>
        </authorList>
    </citation>
    <scope>NUCLEOTIDE SEQUENCE</scope>
</reference>
<dbReference type="InterPro" id="IPR039532">
    <property type="entry name" value="TetR_C_Firmicutes"/>
</dbReference>
<organism evidence="3">
    <name type="scientific">bioreactor metagenome</name>
    <dbReference type="NCBI Taxonomy" id="1076179"/>
    <lineage>
        <taxon>unclassified sequences</taxon>
        <taxon>metagenomes</taxon>
        <taxon>ecological metagenomes</taxon>
    </lineage>
</organism>